<dbReference type="GO" id="GO:0006511">
    <property type="term" value="P:ubiquitin-dependent protein catabolic process"/>
    <property type="evidence" value="ECO:0007669"/>
    <property type="project" value="InterPro"/>
</dbReference>
<dbReference type="STRING" id="1314782.A0A165U0D3"/>
<dbReference type="GO" id="GO:0031625">
    <property type="term" value="F:ubiquitin protein ligase binding"/>
    <property type="evidence" value="ECO:0007669"/>
    <property type="project" value="InterPro"/>
</dbReference>
<evidence type="ECO:0000256" key="6">
    <source>
        <dbReference type="PROSITE-ProRule" id="PRU00330"/>
    </source>
</evidence>
<dbReference type="SMART" id="SM01013">
    <property type="entry name" value="APC2"/>
    <property type="match status" value="1"/>
</dbReference>
<dbReference type="EMBL" id="KV425562">
    <property type="protein sequence ID" value="KZT27451.1"/>
    <property type="molecule type" value="Genomic_DNA"/>
</dbReference>
<dbReference type="Pfam" id="PF25773">
    <property type="entry name" value="TPR_ANAPC2"/>
    <property type="match status" value="1"/>
</dbReference>
<dbReference type="GO" id="GO:0016874">
    <property type="term" value="F:ligase activity"/>
    <property type="evidence" value="ECO:0007669"/>
    <property type="project" value="UniProtKB-KW"/>
</dbReference>
<feature type="domain" description="Cullin family profile" evidence="7">
    <location>
        <begin position="423"/>
        <end position="631"/>
    </location>
</feature>
<dbReference type="InterPro" id="IPR036388">
    <property type="entry name" value="WH-like_DNA-bd_sf"/>
</dbReference>
<dbReference type="Proteomes" id="UP000076761">
    <property type="component" value="Unassembled WGS sequence"/>
</dbReference>
<dbReference type="GO" id="GO:0007091">
    <property type="term" value="P:metaphase/anaphase transition of mitotic cell cycle"/>
    <property type="evidence" value="ECO:0007669"/>
    <property type="project" value="TreeGrafter"/>
</dbReference>
<dbReference type="PANTHER" id="PTHR45957">
    <property type="entry name" value="ANAPHASE-PROMOTING COMPLEX SUBUNIT 2"/>
    <property type="match status" value="1"/>
</dbReference>
<dbReference type="GO" id="GO:0070979">
    <property type="term" value="P:protein K11-linked ubiquitination"/>
    <property type="evidence" value="ECO:0007669"/>
    <property type="project" value="TreeGrafter"/>
</dbReference>
<dbReference type="InterPro" id="IPR044554">
    <property type="entry name" value="ANAPC2"/>
</dbReference>
<keyword evidence="9" id="KW-1185">Reference proteome</keyword>
<dbReference type="GO" id="GO:0005680">
    <property type="term" value="C:anaphase-promoting complex"/>
    <property type="evidence" value="ECO:0007669"/>
    <property type="project" value="TreeGrafter"/>
</dbReference>
<protein>
    <recommendedName>
        <fullName evidence="1">Anaphase-promoting complex subunit 2</fullName>
    </recommendedName>
</protein>
<dbReference type="SMART" id="SM00182">
    <property type="entry name" value="CULLIN"/>
    <property type="match status" value="1"/>
</dbReference>
<gene>
    <name evidence="8" type="ORF">NEOLEDRAFT_1176861</name>
</gene>
<dbReference type="Gene3D" id="3.30.230.130">
    <property type="entry name" value="Cullin, Chain C, Domain 2"/>
    <property type="match status" value="1"/>
</dbReference>
<dbReference type="OrthoDB" id="5581181at2759"/>
<sequence length="760" mass="87424">MATPAVQSFVEEKWQEAFKNLNRGEPGISGLMTISEAWRIASDFLRPRPLSEPRPRYNAHEIKAAFDMLAHTKLLYTVLENFLDDMHQQEYLIKQEVGEYMSRYEETDDPQVIAELVYRLVDWFNAWHPLAEYEFSSLPSIWRADDQNELSTSLGHIVTDHFTVAFHTHIYSILPPSFSRGFKALVSSTLPISYDDMSDSPSPDTFVWDSFFALGLVERYESLIASVCYEHIEDYIREVCAGQWSERMLADVRLWMDSRMLPWMRLPYARGAKDLNEATKMMSGVKSRFDYHICKVLCDLRTSEIFDIIIDFPDSKPALEDLKECLHRVDQRSILVASLRKANKKRLLHPGADTKDILAQYVSIIKCLRVIDPPGVLLYKVADPIRRYLRDRPDTIRCIVSDLVGDSENGTSLVDDNDPLVPLASRDVEDYTDSTWEPEPIDAGPDFRTNKPGDIISTLVSIYESKDLFVKELQVLLAQRLLNVKDGNYEKERRNIEILKVRFGEAALQVCEVMLRDMTDSRRTDQHVQSQKPSLLHPVIISRHFWPTLQTGTFILPQRLRAIQEDYSREYTAFKPDKKLVWLSHMGSVKIEVELQDRTLEVDVPPVSAAMVELFSERDRWSVDELIAQMGRIDRPSVMKGLLVLVDLGILKEEETDHYKLLEVAEEASADPGASRSAAMDELPGVQTAQQQQAEQMRVFWRFIEGMLTNLGALPLDRIQNMLKFAPGYDRNIEQLGMFMEAARREGMVVAKDGMWRLNR</sequence>
<reference evidence="8 9" key="1">
    <citation type="journal article" date="2016" name="Mol. Biol. Evol.">
        <title>Comparative Genomics of Early-Diverging Mushroom-Forming Fungi Provides Insights into the Origins of Lignocellulose Decay Capabilities.</title>
        <authorList>
            <person name="Nagy L.G."/>
            <person name="Riley R."/>
            <person name="Tritt A."/>
            <person name="Adam C."/>
            <person name="Daum C."/>
            <person name="Floudas D."/>
            <person name="Sun H."/>
            <person name="Yadav J.S."/>
            <person name="Pangilinan J."/>
            <person name="Larsson K.H."/>
            <person name="Matsuura K."/>
            <person name="Barry K."/>
            <person name="Labutti K."/>
            <person name="Kuo R."/>
            <person name="Ohm R.A."/>
            <person name="Bhattacharya S.S."/>
            <person name="Shirouzu T."/>
            <person name="Yoshinaga Y."/>
            <person name="Martin F.M."/>
            <person name="Grigoriev I.V."/>
            <person name="Hibbett D.S."/>
        </authorList>
    </citation>
    <scope>NUCLEOTIDE SEQUENCE [LARGE SCALE GENOMIC DNA]</scope>
    <source>
        <strain evidence="8 9">HHB14362 ss-1</strain>
    </source>
</reference>
<evidence type="ECO:0000256" key="1">
    <source>
        <dbReference type="ARBA" id="ARBA00016068"/>
    </source>
</evidence>
<dbReference type="InterPro" id="IPR036317">
    <property type="entry name" value="Cullin_homology_sf"/>
</dbReference>
<dbReference type="Gene3D" id="1.20.1310.10">
    <property type="entry name" value="Cullin Repeats"/>
    <property type="match status" value="1"/>
</dbReference>
<dbReference type="AlphaFoldDB" id="A0A165U0D3"/>
<evidence type="ECO:0000256" key="5">
    <source>
        <dbReference type="ARBA" id="ARBA00023306"/>
    </source>
</evidence>
<evidence type="ECO:0000313" key="8">
    <source>
        <dbReference type="EMBL" id="KZT27451.1"/>
    </source>
</evidence>
<dbReference type="PANTHER" id="PTHR45957:SF1">
    <property type="entry name" value="ANAPHASE-PROMOTING COMPLEX SUBUNIT 2"/>
    <property type="match status" value="1"/>
</dbReference>
<keyword evidence="8" id="KW-0436">Ligase</keyword>
<evidence type="ECO:0000256" key="2">
    <source>
        <dbReference type="ARBA" id="ARBA00022618"/>
    </source>
</evidence>
<dbReference type="GO" id="GO:0051301">
    <property type="term" value="P:cell division"/>
    <property type="evidence" value="ECO:0007669"/>
    <property type="project" value="UniProtKB-KW"/>
</dbReference>
<organism evidence="8 9">
    <name type="scientific">Neolentinus lepideus HHB14362 ss-1</name>
    <dbReference type="NCBI Taxonomy" id="1314782"/>
    <lineage>
        <taxon>Eukaryota</taxon>
        <taxon>Fungi</taxon>
        <taxon>Dikarya</taxon>
        <taxon>Basidiomycota</taxon>
        <taxon>Agaricomycotina</taxon>
        <taxon>Agaricomycetes</taxon>
        <taxon>Gloeophyllales</taxon>
        <taxon>Gloeophyllaceae</taxon>
        <taxon>Neolentinus</taxon>
    </lineage>
</organism>
<dbReference type="Gene3D" id="1.10.10.10">
    <property type="entry name" value="Winged helix-like DNA-binding domain superfamily/Winged helix DNA-binding domain"/>
    <property type="match status" value="1"/>
</dbReference>
<dbReference type="InterPro" id="IPR014786">
    <property type="entry name" value="ANAPC2_C"/>
</dbReference>
<comment type="similarity">
    <text evidence="6">Belongs to the cullin family.</text>
</comment>
<evidence type="ECO:0000313" key="9">
    <source>
        <dbReference type="Proteomes" id="UP000076761"/>
    </source>
</evidence>
<dbReference type="SUPFAM" id="SSF46785">
    <property type="entry name" value="Winged helix' DNA-binding domain"/>
    <property type="match status" value="1"/>
</dbReference>
<keyword evidence="2" id="KW-0132">Cell division</keyword>
<keyword evidence="4" id="KW-0833">Ubl conjugation pathway</keyword>
<dbReference type="FunCoup" id="A0A165U0D3">
    <property type="interactions" value="454"/>
</dbReference>
<dbReference type="InParanoid" id="A0A165U0D3"/>
<evidence type="ECO:0000256" key="4">
    <source>
        <dbReference type="ARBA" id="ARBA00022786"/>
    </source>
</evidence>
<dbReference type="InterPro" id="IPR057975">
    <property type="entry name" value="TPR_ANAPC2"/>
</dbReference>
<keyword evidence="5" id="KW-0131">Cell cycle</keyword>
<proteinExistence type="inferred from homology"/>
<accession>A0A165U0D3</accession>
<evidence type="ECO:0000259" key="7">
    <source>
        <dbReference type="PROSITE" id="PS50069"/>
    </source>
</evidence>
<dbReference type="Pfam" id="PF08672">
    <property type="entry name" value="ANAPC2"/>
    <property type="match status" value="1"/>
</dbReference>
<keyword evidence="3" id="KW-0498">Mitosis</keyword>
<dbReference type="InterPro" id="IPR059120">
    <property type="entry name" value="Cullin-like_AB"/>
</dbReference>
<evidence type="ECO:0000256" key="3">
    <source>
        <dbReference type="ARBA" id="ARBA00022776"/>
    </source>
</evidence>
<dbReference type="PROSITE" id="PS50069">
    <property type="entry name" value="CULLIN_2"/>
    <property type="match status" value="1"/>
</dbReference>
<dbReference type="InterPro" id="IPR016158">
    <property type="entry name" value="Cullin_homology"/>
</dbReference>
<name>A0A165U0D3_9AGAM</name>
<dbReference type="Pfam" id="PF26557">
    <property type="entry name" value="Cullin_AB"/>
    <property type="match status" value="1"/>
</dbReference>
<dbReference type="InterPro" id="IPR036390">
    <property type="entry name" value="WH_DNA-bd_sf"/>
</dbReference>
<dbReference type="SUPFAM" id="SSF75632">
    <property type="entry name" value="Cullin homology domain"/>
    <property type="match status" value="1"/>
</dbReference>